<feature type="active site" description="Acyl-ester intermediate" evidence="7">
    <location>
        <position position="84"/>
    </location>
</feature>
<evidence type="ECO:0000256" key="5">
    <source>
        <dbReference type="ARBA" id="ARBA00022917"/>
    </source>
</evidence>
<feature type="active site" description="Charge relay system" evidence="7">
    <location>
        <position position="60"/>
    </location>
</feature>
<reference evidence="10" key="1">
    <citation type="submission" date="2017-01" db="EMBL/GenBank/DDBJ databases">
        <title>Comparative genomics of anhydrobiosis in the tardigrade Hypsibius dujardini.</title>
        <authorList>
            <person name="Yoshida Y."/>
            <person name="Koutsovoulos G."/>
            <person name="Laetsch D."/>
            <person name="Stevens L."/>
            <person name="Kumar S."/>
            <person name="Horikawa D."/>
            <person name="Ishino K."/>
            <person name="Komine S."/>
            <person name="Tomita M."/>
            <person name="Blaxter M."/>
            <person name="Arakawa K."/>
        </authorList>
    </citation>
    <scope>NUCLEOTIDE SEQUENCE [LARGE SCALE GENOMIC DNA]</scope>
    <source>
        <strain evidence="10">Z151</strain>
    </source>
</reference>
<dbReference type="PANTHER" id="PTHR11895">
    <property type="entry name" value="TRANSAMIDASE"/>
    <property type="match status" value="1"/>
</dbReference>
<dbReference type="GO" id="GO:0070681">
    <property type="term" value="P:glutaminyl-tRNAGln biosynthesis via transamidation"/>
    <property type="evidence" value="ECO:0007669"/>
    <property type="project" value="UniProtKB-UniRule"/>
</dbReference>
<dbReference type="InterPro" id="IPR023631">
    <property type="entry name" value="Amidase_dom"/>
</dbReference>
<dbReference type="GO" id="GO:0030956">
    <property type="term" value="C:glutamyl-tRNA(Gln) amidotransferase complex"/>
    <property type="evidence" value="ECO:0007669"/>
    <property type="project" value="UniProtKB-UniRule"/>
</dbReference>
<dbReference type="EMBL" id="MTYJ01000018">
    <property type="protein sequence ID" value="OQV22248.1"/>
    <property type="molecule type" value="Genomic_DNA"/>
</dbReference>
<protein>
    <recommendedName>
        <fullName evidence="7">Glutamyl-tRNA(Gln) amidotransferase subunit A, mitochondrial</fullName>
        <shortName evidence="7">Glu-AdT subunit A</shortName>
        <ecNumber evidence="7">6.3.5.7</ecNumber>
    </recommendedName>
</protein>
<gene>
    <name evidence="9" type="ORF">BV898_03751</name>
</gene>
<dbReference type="AlphaFoldDB" id="A0A1W0X498"/>
<dbReference type="GO" id="GO:0005524">
    <property type="term" value="F:ATP binding"/>
    <property type="evidence" value="ECO:0007669"/>
    <property type="project" value="UniProtKB-KW"/>
</dbReference>
<keyword evidence="3 7" id="KW-0547">Nucleotide-binding</keyword>
<feature type="domain" description="Amidase" evidence="8">
    <location>
        <begin position="1"/>
        <end position="359"/>
    </location>
</feature>
<comment type="catalytic activity">
    <reaction evidence="6 7">
        <text>L-glutamyl-tRNA(Gln) + L-glutamine + ATP + H2O = L-glutaminyl-tRNA(Gln) + L-glutamate + ADP + phosphate + H(+)</text>
        <dbReference type="Rhea" id="RHEA:17521"/>
        <dbReference type="Rhea" id="RHEA-COMP:9681"/>
        <dbReference type="Rhea" id="RHEA-COMP:9684"/>
        <dbReference type="ChEBI" id="CHEBI:15377"/>
        <dbReference type="ChEBI" id="CHEBI:15378"/>
        <dbReference type="ChEBI" id="CHEBI:29985"/>
        <dbReference type="ChEBI" id="CHEBI:30616"/>
        <dbReference type="ChEBI" id="CHEBI:43474"/>
        <dbReference type="ChEBI" id="CHEBI:58359"/>
        <dbReference type="ChEBI" id="CHEBI:78520"/>
        <dbReference type="ChEBI" id="CHEBI:78521"/>
        <dbReference type="ChEBI" id="CHEBI:456216"/>
        <dbReference type="EC" id="6.3.5.7"/>
    </reaction>
</comment>
<evidence type="ECO:0000256" key="3">
    <source>
        <dbReference type="ARBA" id="ARBA00022741"/>
    </source>
</evidence>
<dbReference type="InterPro" id="IPR036928">
    <property type="entry name" value="AS_sf"/>
</dbReference>
<comment type="caution">
    <text evidence="7">Lacks conserved residue(s) required for the propagation of feature annotation.</text>
</comment>
<evidence type="ECO:0000256" key="1">
    <source>
        <dbReference type="ARBA" id="ARBA00008069"/>
    </source>
</evidence>
<comment type="caution">
    <text evidence="9">The sequence shown here is derived from an EMBL/GenBank/DDBJ whole genome shotgun (WGS) entry which is preliminary data.</text>
</comment>
<dbReference type="EC" id="6.3.5.7" evidence="7"/>
<comment type="subcellular location">
    <subcellularLocation>
        <location evidence="7">Mitochondrion</location>
    </subcellularLocation>
</comment>
<dbReference type="GO" id="GO:0032543">
    <property type="term" value="P:mitochondrial translation"/>
    <property type="evidence" value="ECO:0007669"/>
    <property type="project" value="UniProtKB-UniRule"/>
</dbReference>
<evidence type="ECO:0000259" key="8">
    <source>
        <dbReference type="Pfam" id="PF01425"/>
    </source>
</evidence>
<evidence type="ECO:0000313" key="10">
    <source>
        <dbReference type="Proteomes" id="UP000192578"/>
    </source>
</evidence>
<dbReference type="InterPro" id="IPR000120">
    <property type="entry name" value="Amidase"/>
</dbReference>
<dbReference type="HAMAP" id="MF_00120">
    <property type="entry name" value="GatA"/>
    <property type="match status" value="1"/>
</dbReference>
<dbReference type="InterPro" id="IPR004412">
    <property type="entry name" value="GatA"/>
</dbReference>
<keyword evidence="7" id="KW-0496">Mitochondrion</keyword>
<dbReference type="PROSITE" id="PS00571">
    <property type="entry name" value="AMIDASES"/>
    <property type="match status" value="1"/>
</dbReference>
<organism evidence="9 10">
    <name type="scientific">Hypsibius exemplaris</name>
    <name type="common">Freshwater tardigrade</name>
    <dbReference type="NCBI Taxonomy" id="2072580"/>
    <lineage>
        <taxon>Eukaryota</taxon>
        <taxon>Metazoa</taxon>
        <taxon>Ecdysozoa</taxon>
        <taxon>Tardigrada</taxon>
        <taxon>Eutardigrada</taxon>
        <taxon>Parachela</taxon>
        <taxon>Hypsibioidea</taxon>
        <taxon>Hypsibiidae</taxon>
        <taxon>Hypsibius</taxon>
    </lineage>
</organism>
<dbReference type="Proteomes" id="UP000192578">
    <property type="component" value="Unassembled WGS sequence"/>
</dbReference>
<dbReference type="PANTHER" id="PTHR11895:SF7">
    <property type="entry name" value="GLUTAMYL-TRNA(GLN) AMIDOTRANSFERASE SUBUNIT A, MITOCHONDRIAL"/>
    <property type="match status" value="1"/>
</dbReference>
<evidence type="ECO:0000256" key="6">
    <source>
        <dbReference type="ARBA" id="ARBA00047407"/>
    </source>
</evidence>
<keyword evidence="5 7" id="KW-0648">Protein biosynthesis</keyword>
<keyword evidence="10" id="KW-1185">Reference proteome</keyword>
<dbReference type="OrthoDB" id="421993at2759"/>
<keyword evidence="4 7" id="KW-0067">ATP-binding</keyword>
<evidence type="ECO:0000256" key="4">
    <source>
        <dbReference type="ARBA" id="ARBA00022840"/>
    </source>
</evidence>
<evidence type="ECO:0000256" key="7">
    <source>
        <dbReference type="HAMAP-Rule" id="MF_03150"/>
    </source>
</evidence>
<comment type="subunit">
    <text evidence="7">Subunit of the heterotrimeric GatCAB amidotransferase (AdT) complex, composed of A, B and C subunits.</text>
</comment>
<evidence type="ECO:0000313" key="9">
    <source>
        <dbReference type="EMBL" id="OQV22248.1"/>
    </source>
</evidence>
<accession>A0A1W0X498</accession>
<dbReference type="Gene3D" id="3.90.1300.10">
    <property type="entry name" value="Amidase signature (AS) domain"/>
    <property type="match status" value="1"/>
</dbReference>
<proteinExistence type="inferred from homology"/>
<dbReference type="SUPFAM" id="SSF75304">
    <property type="entry name" value="Amidase signature (AS) enzymes"/>
    <property type="match status" value="1"/>
</dbReference>
<dbReference type="InterPro" id="IPR020556">
    <property type="entry name" value="Amidase_CS"/>
</dbReference>
<keyword evidence="2 7" id="KW-0436">Ligase</keyword>
<dbReference type="Pfam" id="PF01425">
    <property type="entry name" value="Amidase"/>
    <property type="match status" value="1"/>
</dbReference>
<sequence length="400" mass="43813">MLENFYPAYTATVVQRLLDAGGRFVGKTNMDEFAMGSGSVDSIFGPVKNPWDSRCIAGGSSGGSAVAVATRAVDFALGSDTGGSVRNPASYCGVVGFKPSYGTVSRHGLISLLNSTDVPAIFSRTVSDTRTVFNVISGWDAKDSTTFKEPFPAPKKQLKQYSPDMPKLRIGIPREFLLPELFDHNLMPYKDTAKRLELLGADVRPISLPHSEYANACYAVLCACDVASNMARYDGIEFGHRSQAVVRGRILAGNYFLLKRNYSAYFEQAAKVRRLIADDFQRVFESGQADVILAPVTLGEAPELDAFCGLDNRTQQELQDWFTVGASLAGLPAISLPIGLSVKRQLPVGMQLIAPFREDLFLLDVAERLETSLRTQFGVDDGRPILENYWNDRSQTYGCV</sequence>
<dbReference type="GO" id="GO:0005739">
    <property type="term" value="C:mitochondrion"/>
    <property type="evidence" value="ECO:0007669"/>
    <property type="project" value="UniProtKB-SubCell"/>
</dbReference>
<comment type="function">
    <text evidence="7">Allows the formation of correctly charged Gln-tRNA(Gln) through the transamidation of misacylated Glu-tRNA(Gln) in the mitochondria. The reaction takes place in the presence of glutamine and ATP through an activated gamma-phospho-Glu-tRNA(Gln).</text>
</comment>
<comment type="similarity">
    <text evidence="1 7">Belongs to the amidase family. GatA subfamily.</text>
</comment>
<dbReference type="GO" id="GO:0050567">
    <property type="term" value="F:glutaminyl-tRNA synthase (glutamine-hydrolyzing) activity"/>
    <property type="evidence" value="ECO:0007669"/>
    <property type="project" value="UniProtKB-UniRule"/>
</dbReference>
<evidence type="ECO:0000256" key="2">
    <source>
        <dbReference type="ARBA" id="ARBA00022598"/>
    </source>
</evidence>
<name>A0A1W0X498_HYPEX</name>